<dbReference type="GO" id="GO:0016020">
    <property type="term" value="C:membrane"/>
    <property type="evidence" value="ECO:0007669"/>
    <property type="project" value="InterPro"/>
</dbReference>
<keyword evidence="8" id="KW-1185">Reference proteome</keyword>
<evidence type="ECO:0000313" key="8">
    <source>
        <dbReference type="Proteomes" id="UP000197032"/>
    </source>
</evidence>
<evidence type="ECO:0000256" key="5">
    <source>
        <dbReference type="ARBA" id="ARBA00023136"/>
    </source>
</evidence>
<evidence type="ECO:0000256" key="2">
    <source>
        <dbReference type="ARBA" id="ARBA00022475"/>
    </source>
</evidence>
<evidence type="ECO:0000256" key="6">
    <source>
        <dbReference type="SAM" id="Phobius"/>
    </source>
</evidence>
<keyword evidence="7" id="KW-0966">Cell projection</keyword>
<proteinExistence type="predicted"/>
<gene>
    <name evidence="7" type="ORF">KKC1_20750</name>
</gene>
<keyword evidence="4 6" id="KW-1133">Transmembrane helix</keyword>
<dbReference type="Pfam" id="PF04347">
    <property type="entry name" value="FliO"/>
    <property type="match status" value="1"/>
</dbReference>
<protein>
    <submittedName>
        <fullName evidence="7">Flagellar biosynthetic protein FliO</fullName>
    </submittedName>
</protein>
<dbReference type="Proteomes" id="UP000197032">
    <property type="component" value="Unassembled WGS sequence"/>
</dbReference>
<comment type="subcellular location">
    <subcellularLocation>
        <location evidence="1">Cell membrane</location>
    </subcellularLocation>
</comment>
<reference evidence="8" key="1">
    <citation type="journal article" date="2017" name="Appl. Environ. Microbiol.">
        <title>Genomic Analysis of Calderihabitans maritimus KKC1, a Thermophilic, Hydrogenogenic, Carboxydotrophic Bacterium Isolated from Marine Sediment.</title>
        <authorList>
            <person name="Omae K."/>
            <person name="Yoneda Y."/>
            <person name="Fukuyama Y."/>
            <person name="Yoshida T."/>
            <person name="Sako Y."/>
        </authorList>
    </citation>
    <scope>NUCLEOTIDE SEQUENCE [LARGE SCALE GENOMIC DNA]</scope>
    <source>
        <strain evidence="8">KKC1</strain>
    </source>
</reference>
<dbReference type="RefSeq" id="WP_088554177.1">
    <property type="nucleotide sequence ID" value="NZ_BDGJ01000111.1"/>
</dbReference>
<evidence type="ECO:0000313" key="7">
    <source>
        <dbReference type="EMBL" id="GAW92929.1"/>
    </source>
</evidence>
<dbReference type="EMBL" id="BDGJ01000111">
    <property type="protein sequence ID" value="GAW92929.1"/>
    <property type="molecule type" value="Genomic_DNA"/>
</dbReference>
<name>A0A1Z5HTR4_9FIRM</name>
<feature type="transmembrane region" description="Helical" evidence="6">
    <location>
        <begin position="6"/>
        <end position="27"/>
    </location>
</feature>
<keyword evidence="3 6" id="KW-0812">Transmembrane</keyword>
<keyword evidence="7" id="KW-0969">Cilium</keyword>
<keyword evidence="5 6" id="KW-0472">Membrane</keyword>
<evidence type="ECO:0000256" key="1">
    <source>
        <dbReference type="ARBA" id="ARBA00004236"/>
    </source>
</evidence>
<organism evidence="7 8">
    <name type="scientific">Calderihabitans maritimus</name>
    <dbReference type="NCBI Taxonomy" id="1246530"/>
    <lineage>
        <taxon>Bacteria</taxon>
        <taxon>Bacillati</taxon>
        <taxon>Bacillota</taxon>
        <taxon>Clostridia</taxon>
        <taxon>Neomoorellales</taxon>
        <taxon>Calderihabitantaceae</taxon>
        <taxon>Calderihabitans</taxon>
    </lineage>
</organism>
<sequence>MGSDFFGALVRLVISLPLVLLMMYLVLRYGLGRPRLSAQGKSLELVDQIMLSPKVVVSVVRVADKFLIIATGEGNVTVLGELEDYPVTGPPGGSKIGGDLSWLPPWAERWWHKLSANRRKKKDDR</sequence>
<evidence type="ECO:0000256" key="4">
    <source>
        <dbReference type="ARBA" id="ARBA00022989"/>
    </source>
</evidence>
<dbReference type="AlphaFoldDB" id="A0A1Z5HTR4"/>
<comment type="caution">
    <text evidence="7">The sequence shown here is derived from an EMBL/GenBank/DDBJ whole genome shotgun (WGS) entry which is preliminary data.</text>
</comment>
<dbReference type="InterPro" id="IPR022781">
    <property type="entry name" value="Flagellar_biosynth_FliO"/>
</dbReference>
<dbReference type="GO" id="GO:0044781">
    <property type="term" value="P:bacterial-type flagellum organization"/>
    <property type="evidence" value="ECO:0007669"/>
    <property type="project" value="InterPro"/>
</dbReference>
<keyword evidence="7" id="KW-0282">Flagellum</keyword>
<evidence type="ECO:0000256" key="3">
    <source>
        <dbReference type="ARBA" id="ARBA00022692"/>
    </source>
</evidence>
<keyword evidence="2" id="KW-1003">Cell membrane</keyword>
<accession>A0A1Z5HTR4</accession>